<dbReference type="EMBL" id="GBRH01162709">
    <property type="protein sequence ID" value="JAE35187.1"/>
    <property type="molecule type" value="Transcribed_RNA"/>
</dbReference>
<reference evidence="2" key="1">
    <citation type="submission" date="2014-09" db="EMBL/GenBank/DDBJ databases">
        <authorList>
            <person name="Magalhaes I.L.F."/>
            <person name="Oliveira U."/>
            <person name="Santos F.R."/>
            <person name="Vidigal T.H.D.A."/>
            <person name="Brescovit A.D."/>
            <person name="Santos A.J."/>
        </authorList>
    </citation>
    <scope>NUCLEOTIDE SEQUENCE</scope>
    <source>
        <tissue evidence="2">Shoot tissue taken approximately 20 cm above the soil surface</tissue>
    </source>
</reference>
<sequence length="67" mass="8021">MFRFLFIIPVLVLATLLKFPILLCCYFLLISVRNLFYCFSCLLFFMSFPYGMSCCMSIVFVLEFRKF</sequence>
<name>A0A0A9HEL9_ARUDO</name>
<dbReference type="AlphaFoldDB" id="A0A0A9HEL9"/>
<keyword evidence="1" id="KW-1133">Transmembrane helix</keyword>
<evidence type="ECO:0000256" key="1">
    <source>
        <dbReference type="SAM" id="Phobius"/>
    </source>
</evidence>
<reference evidence="2" key="2">
    <citation type="journal article" date="2015" name="Data Brief">
        <title>Shoot transcriptome of the giant reed, Arundo donax.</title>
        <authorList>
            <person name="Barrero R.A."/>
            <person name="Guerrero F.D."/>
            <person name="Moolhuijzen P."/>
            <person name="Goolsby J.A."/>
            <person name="Tidwell J."/>
            <person name="Bellgard S.E."/>
            <person name="Bellgard M.I."/>
        </authorList>
    </citation>
    <scope>NUCLEOTIDE SEQUENCE</scope>
    <source>
        <tissue evidence="2">Shoot tissue taken approximately 20 cm above the soil surface</tissue>
    </source>
</reference>
<proteinExistence type="predicted"/>
<keyword evidence="1" id="KW-0812">Transmembrane</keyword>
<feature type="transmembrane region" description="Helical" evidence="1">
    <location>
        <begin position="6"/>
        <end position="29"/>
    </location>
</feature>
<keyword evidence="1" id="KW-0472">Membrane</keyword>
<evidence type="ECO:0000313" key="2">
    <source>
        <dbReference type="EMBL" id="JAE35187.1"/>
    </source>
</evidence>
<accession>A0A0A9HEL9</accession>
<protein>
    <submittedName>
        <fullName evidence="2">Uncharacterized protein</fullName>
    </submittedName>
</protein>
<feature type="transmembrane region" description="Helical" evidence="1">
    <location>
        <begin position="36"/>
        <end position="62"/>
    </location>
</feature>
<organism evidence="2">
    <name type="scientific">Arundo donax</name>
    <name type="common">Giant reed</name>
    <name type="synonym">Donax arundinaceus</name>
    <dbReference type="NCBI Taxonomy" id="35708"/>
    <lineage>
        <taxon>Eukaryota</taxon>
        <taxon>Viridiplantae</taxon>
        <taxon>Streptophyta</taxon>
        <taxon>Embryophyta</taxon>
        <taxon>Tracheophyta</taxon>
        <taxon>Spermatophyta</taxon>
        <taxon>Magnoliopsida</taxon>
        <taxon>Liliopsida</taxon>
        <taxon>Poales</taxon>
        <taxon>Poaceae</taxon>
        <taxon>PACMAD clade</taxon>
        <taxon>Arundinoideae</taxon>
        <taxon>Arundineae</taxon>
        <taxon>Arundo</taxon>
    </lineage>
</organism>